<proteinExistence type="predicted"/>
<reference evidence="2" key="2">
    <citation type="journal article" date="2015" name="Fish Shellfish Immunol.">
        <title>Early steps in the European eel (Anguilla anguilla)-Vibrio vulnificus interaction in the gills: Role of the RtxA13 toxin.</title>
        <authorList>
            <person name="Callol A."/>
            <person name="Pajuelo D."/>
            <person name="Ebbesson L."/>
            <person name="Teles M."/>
            <person name="MacKenzie S."/>
            <person name="Amaro C."/>
        </authorList>
    </citation>
    <scope>NUCLEOTIDE SEQUENCE</scope>
</reference>
<sequence length="68" mass="6901">MEQLPVKHQSRHVGGHHYEVEVLPNHCGGLVLLGTGGPPVVPGAGPPWMPGQPVGPSRPAGRAASGLA</sequence>
<evidence type="ECO:0000313" key="2">
    <source>
        <dbReference type="EMBL" id="JAH51581.1"/>
    </source>
</evidence>
<name>A0A0E9TDA2_ANGAN</name>
<evidence type="ECO:0000256" key="1">
    <source>
        <dbReference type="SAM" id="MobiDB-lite"/>
    </source>
</evidence>
<feature type="region of interest" description="Disordered" evidence="1">
    <location>
        <begin position="42"/>
        <end position="68"/>
    </location>
</feature>
<accession>A0A0E9TDA2</accession>
<organism evidence="2">
    <name type="scientific">Anguilla anguilla</name>
    <name type="common">European freshwater eel</name>
    <name type="synonym">Muraena anguilla</name>
    <dbReference type="NCBI Taxonomy" id="7936"/>
    <lineage>
        <taxon>Eukaryota</taxon>
        <taxon>Metazoa</taxon>
        <taxon>Chordata</taxon>
        <taxon>Craniata</taxon>
        <taxon>Vertebrata</taxon>
        <taxon>Euteleostomi</taxon>
        <taxon>Actinopterygii</taxon>
        <taxon>Neopterygii</taxon>
        <taxon>Teleostei</taxon>
        <taxon>Anguilliformes</taxon>
        <taxon>Anguillidae</taxon>
        <taxon>Anguilla</taxon>
    </lineage>
</organism>
<dbReference type="EMBL" id="GBXM01056996">
    <property type="protein sequence ID" value="JAH51581.1"/>
    <property type="molecule type" value="Transcribed_RNA"/>
</dbReference>
<reference evidence="2" key="1">
    <citation type="submission" date="2014-11" db="EMBL/GenBank/DDBJ databases">
        <authorList>
            <person name="Amaro Gonzalez C."/>
        </authorList>
    </citation>
    <scope>NUCLEOTIDE SEQUENCE</scope>
</reference>
<dbReference type="AlphaFoldDB" id="A0A0E9TDA2"/>
<protein>
    <submittedName>
        <fullName evidence="2">Uncharacterized protein</fullName>
    </submittedName>
</protein>